<name>A0A8J4ETU3_9CHLO</name>
<dbReference type="InterPro" id="IPR040911">
    <property type="entry name" value="Exostosin_GT47"/>
</dbReference>
<feature type="disulfide bond" evidence="4">
    <location>
        <begin position="131"/>
        <end position="140"/>
    </location>
</feature>
<gene>
    <name evidence="7" type="ORF">Vafri_2616</name>
</gene>
<evidence type="ECO:0000313" key="7">
    <source>
        <dbReference type="EMBL" id="GIL45365.1"/>
    </source>
</evidence>
<organism evidence="7 8">
    <name type="scientific">Volvox africanus</name>
    <dbReference type="NCBI Taxonomy" id="51714"/>
    <lineage>
        <taxon>Eukaryota</taxon>
        <taxon>Viridiplantae</taxon>
        <taxon>Chlorophyta</taxon>
        <taxon>core chlorophytes</taxon>
        <taxon>Chlorophyceae</taxon>
        <taxon>CS clade</taxon>
        <taxon>Chlamydomonadales</taxon>
        <taxon>Volvocaceae</taxon>
        <taxon>Volvox</taxon>
    </lineage>
</organism>
<evidence type="ECO:0000313" key="8">
    <source>
        <dbReference type="Proteomes" id="UP000747399"/>
    </source>
</evidence>
<protein>
    <recommendedName>
        <fullName evidence="6">EGF-like domain-containing protein</fullName>
    </recommendedName>
</protein>
<dbReference type="Pfam" id="PF23106">
    <property type="entry name" value="EGF_Teneurin"/>
    <property type="match status" value="1"/>
</dbReference>
<proteinExistence type="inferred from homology"/>
<evidence type="ECO:0000256" key="2">
    <source>
        <dbReference type="ARBA" id="ARBA00010271"/>
    </source>
</evidence>
<sequence>MFRIVLVLCFYTLIYVNSEAGVLGKSEGARRQLQFGFQVPSIQHVIPEKVYLTSRIPSDLMLESGQLEGPRRGGHVDSLRWRCAMARGTWCGQYRRQVSQLPRPAPRGFKECPNQCSGWGNCNYDSGICECPAGRGGTDCGQDIKRPCTNRFRHPHEFNSPVVGHIGPDKHDLNPRAPGWQASRCYGYCADDIALCICGYNSTFRHIPAPPDAPPWSPPLQWGRPMTDSCMIGHDKDGTVLDWGRPYLKYEDIYGPNGWCNSRDSDMKCGCAWDGNGWPCDGSRLYEPFCVNQCTGHGDCYMGFCRCHPGWYGSDCSRKKAGMEIDEGFLRRPWLQKTVVVPPASLPVPPVRVHPRPLIYVYDMPPVYHSRMLQYRIGADACMWRRFTESNGTYLLSMTYSVEVYLHEMMLQSEHRTYDPEEADFFYVPMYITCYMWPVLGWADFPWWHAPFAHSRPMHVANMILEAHEWLSTNFPWWNRRNGRDHIWLMAPDEGACYMPSVVYNTSIILTHWGRMGPEHKSGSAYEQDNYDMAMPLKMFAGWKGFDWVNKTRPHPCYDPEKDLVIPAFKSPQHFSASPLLGTPPFERDILLYFRGDIGAGRRPEYSRGIRQKLFRLAHDGDWATKYKIFIGTGELIPGSYTEHLARSKFCLVAPGDGWSPRAEDAVLHGCIPLVVMDQVHAVFESILSWESFSVRIREDDQALAAIPELLTGISPERVAKLQRNLVRVWHRFTYATGPLLRQTYRDVLVRNAEVHPPALLNASYMLPPRVSPFRPNRDFPFEEDAFSTIIQWLYHKINETRHG</sequence>
<evidence type="ECO:0000256" key="3">
    <source>
        <dbReference type="ARBA" id="ARBA00023034"/>
    </source>
</evidence>
<feature type="chain" id="PRO_5035304726" description="EGF-like domain-containing protein" evidence="5">
    <location>
        <begin position="19"/>
        <end position="804"/>
    </location>
</feature>
<evidence type="ECO:0000256" key="1">
    <source>
        <dbReference type="ARBA" id="ARBA00004323"/>
    </source>
</evidence>
<dbReference type="Pfam" id="PF03016">
    <property type="entry name" value="Exostosin_GT47"/>
    <property type="match status" value="1"/>
</dbReference>
<evidence type="ECO:0000256" key="4">
    <source>
        <dbReference type="PROSITE-ProRule" id="PRU00076"/>
    </source>
</evidence>
<dbReference type="PANTHER" id="PTHR11062">
    <property type="entry name" value="EXOSTOSIN HEPARAN SULFATE GLYCOSYLTRANSFERASE -RELATED"/>
    <property type="match status" value="1"/>
</dbReference>
<keyword evidence="4" id="KW-0245">EGF-like domain</keyword>
<feature type="signal peptide" evidence="5">
    <location>
        <begin position="1"/>
        <end position="18"/>
    </location>
</feature>
<comment type="similarity">
    <text evidence="2">Belongs to the glycosyltransferase 47 family.</text>
</comment>
<feature type="domain" description="EGF-like" evidence="6">
    <location>
        <begin position="108"/>
        <end position="141"/>
    </location>
</feature>
<evidence type="ECO:0000259" key="6">
    <source>
        <dbReference type="PROSITE" id="PS50026"/>
    </source>
</evidence>
<accession>A0A8J4ETU3</accession>
<dbReference type="PROSITE" id="PS00022">
    <property type="entry name" value="EGF_1"/>
    <property type="match status" value="2"/>
</dbReference>
<dbReference type="GO" id="GO:0016757">
    <property type="term" value="F:glycosyltransferase activity"/>
    <property type="evidence" value="ECO:0007669"/>
    <property type="project" value="InterPro"/>
</dbReference>
<keyword evidence="8" id="KW-1185">Reference proteome</keyword>
<dbReference type="Proteomes" id="UP000747399">
    <property type="component" value="Unassembled WGS sequence"/>
</dbReference>
<reference evidence="7" key="1">
    <citation type="journal article" date="2021" name="Proc. Natl. Acad. Sci. U.S.A.">
        <title>Three genomes in the algal genus Volvox reveal the fate of a haploid sex-determining region after a transition to homothallism.</title>
        <authorList>
            <person name="Yamamoto K."/>
            <person name="Hamaji T."/>
            <person name="Kawai-Toyooka H."/>
            <person name="Matsuzaki R."/>
            <person name="Takahashi F."/>
            <person name="Nishimura Y."/>
            <person name="Kawachi M."/>
            <person name="Noguchi H."/>
            <person name="Minakuchi Y."/>
            <person name="Umen J.G."/>
            <person name="Toyoda A."/>
            <person name="Nozaki H."/>
        </authorList>
    </citation>
    <scope>NUCLEOTIDE SEQUENCE</scope>
    <source>
        <strain evidence="7">NIES-3780</strain>
    </source>
</reference>
<comment type="subcellular location">
    <subcellularLocation>
        <location evidence="1">Golgi apparatus membrane</location>
        <topology evidence="1">Single-pass type II membrane protein</topology>
    </subcellularLocation>
</comment>
<dbReference type="PANTHER" id="PTHR11062:SF268">
    <property type="entry name" value="FAMILY PROTEIN, PUTATIVE, EXPRESSED-RELATED"/>
    <property type="match status" value="1"/>
</dbReference>
<dbReference type="InterPro" id="IPR004263">
    <property type="entry name" value="Exostosin"/>
</dbReference>
<dbReference type="Gene3D" id="2.10.25.10">
    <property type="entry name" value="Laminin"/>
    <property type="match status" value="1"/>
</dbReference>
<comment type="caution">
    <text evidence="7">The sequence shown here is derived from an EMBL/GenBank/DDBJ whole genome shotgun (WGS) entry which is preliminary data.</text>
</comment>
<keyword evidence="5" id="KW-0732">Signal</keyword>
<dbReference type="FunFam" id="2.10.25.10:FF:000026">
    <property type="entry name" value="Teneurin transmembrane protein 2"/>
    <property type="match status" value="1"/>
</dbReference>
<dbReference type="EMBL" id="BNCO01000003">
    <property type="protein sequence ID" value="GIL45365.1"/>
    <property type="molecule type" value="Genomic_DNA"/>
</dbReference>
<feature type="disulfide bond" evidence="4">
    <location>
        <begin position="112"/>
        <end position="122"/>
    </location>
</feature>
<comment type="caution">
    <text evidence="4">Lacks conserved residue(s) required for the propagation of feature annotation.</text>
</comment>
<keyword evidence="3" id="KW-0333">Golgi apparatus</keyword>
<dbReference type="PROSITE" id="PS50026">
    <property type="entry name" value="EGF_3"/>
    <property type="match status" value="1"/>
</dbReference>
<dbReference type="InterPro" id="IPR000742">
    <property type="entry name" value="EGF"/>
</dbReference>
<dbReference type="GO" id="GO:0000139">
    <property type="term" value="C:Golgi membrane"/>
    <property type="evidence" value="ECO:0007669"/>
    <property type="project" value="UniProtKB-SubCell"/>
</dbReference>
<dbReference type="PROSITE" id="PS01186">
    <property type="entry name" value="EGF_2"/>
    <property type="match status" value="1"/>
</dbReference>
<keyword evidence="4" id="KW-1015">Disulfide bond</keyword>
<dbReference type="AlphaFoldDB" id="A0A8J4ETU3"/>
<evidence type="ECO:0000256" key="5">
    <source>
        <dbReference type="SAM" id="SignalP"/>
    </source>
</evidence>